<dbReference type="Gene3D" id="3.30.710.10">
    <property type="entry name" value="Potassium Channel Kv1.1, Chain A"/>
    <property type="match status" value="1"/>
</dbReference>
<dbReference type="SUPFAM" id="SSF54695">
    <property type="entry name" value="POZ domain"/>
    <property type="match status" value="1"/>
</dbReference>
<dbReference type="AlphaFoldDB" id="A0AAV2AJE0"/>
<dbReference type="InterPro" id="IPR000210">
    <property type="entry name" value="BTB/POZ_dom"/>
</dbReference>
<keyword evidence="3" id="KW-1185">Reference proteome</keyword>
<dbReference type="EMBL" id="CAXIEN010000176">
    <property type="protein sequence ID" value="CAL1284123.1"/>
    <property type="molecule type" value="Genomic_DNA"/>
</dbReference>
<dbReference type="SMART" id="SM00225">
    <property type="entry name" value="BTB"/>
    <property type="match status" value="1"/>
</dbReference>
<proteinExistence type="predicted"/>
<accession>A0AAV2AJE0</accession>
<organism evidence="2 3">
    <name type="scientific">Larinioides sclopetarius</name>
    <dbReference type="NCBI Taxonomy" id="280406"/>
    <lineage>
        <taxon>Eukaryota</taxon>
        <taxon>Metazoa</taxon>
        <taxon>Ecdysozoa</taxon>
        <taxon>Arthropoda</taxon>
        <taxon>Chelicerata</taxon>
        <taxon>Arachnida</taxon>
        <taxon>Araneae</taxon>
        <taxon>Araneomorphae</taxon>
        <taxon>Entelegynae</taxon>
        <taxon>Araneoidea</taxon>
        <taxon>Araneidae</taxon>
        <taxon>Larinioides</taxon>
    </lineage>
</organism>
<feature type="domain" description="BTB" evidence="1">
    <location>
        <begin position="81"/>
        <end position="148"/>
    </location>
</feature>
<evidence type="ECO:0000313" key="2">
    <source>
        <dbReference type="EMBL" id="CAL1284123.1"/>
    </source>
</evidence>
<dbReference type="Proteomes" id="UP001497382">
    <property type="component" value="Unassembled WGS sequence"/>
</dbReference>
<protein>
    <recommendedName>
        <fullName evidence="1">BTB domain-containing protein</fullName>
    </recommendedName>
</protein>
<gene>
    <name evidence="2" type="ORF">LARSCL_LOCUS12980</name>
</gene>
<dbReference type="InterPro" id="IPR011333">
    <property type="entry name" value="SKP1/BTB/POZ_sf"/>
</dbReference>
<dbReference type="Pfam" id="PF00651">
    <property type="entry name" value="BTB"/>
    <property type="match status" value="1"/>
</dbReference>
<dbReference type="CDD" id="cd18186">
    <property type="entry name" value="BTB_POZ_ZBTB_KLHL-like"/>
    <property type="match status" value="1"/>
</dbReference>
<name>A0AAV2AJE0_9ARAC</name>
<dbReference type="PANTHER" id="PTHR24413">
    <property type="entry name" value="SPECKLE-TYPE POZ PROTEIN"/>
    <property type="match status" value="1"/>
</dbReference>
<comment type="caution">
    <text evidence="2">The sequence shown here is derived from an EMBL/GenBank/DDBJ whole genome shotgun (WGS) entry which is preliminary data.</text>
</comment>
<evidence type="ECO:0000259" key="1">
    <source>
        <dbReference type="PROSITE" id="PS50097"/>
    </source>
</evidence>
<evidence type="ECO:0000313" key="3">
    <source>
        <dbReference type="Proteomes" id="UP001497382"/>
    </source>
</evidence>
<sequence>MDKKDEYLPNDELSLIRECAFSTGIEFEKIIETQVEQPVATLKQNCKNTSNKDSYNAAEKLLACTTASEDMKAIYVNQCLTDVELKTETKKFLAHKIVLCARSSVFRAMLTNDMKEKNTDCIQVDDLENHIVQQLLLFLHSDNLENLQLGSAIKLYYVGDKYAIERLKVLCSYFC</sequence>
<reference evidence="2 3" key="1">
    <citation type="submission" date="2024-04" db="EMBL/GenBank/DDBJ databases">
        <authorList>
            <person name="Rising A."/>
            <person name="Reimegard J."/>
            <person name="Sonavane S."/>
            <person name="Akerstrom W."/>
            <person name="Nylinder S."/>
            <person name="Hedman E."/>
            <person name="Kallberg Y."/>
        </authorList>
    </citation>
    <scope>NUCLEOTIDE SEQUENCE [LARGE SCALE GENOMIC DNA]</scope>
</reference>
<dbReference type="PROSITE" id="PS50097">
    <property type="entry name" value="BTB"/>
    <property type="match status" value="1"/>
</dbReference>